<dbReference type="EMBL" id="VBAM01000160">
    <property type="protein sequence ID" value="TMJ13479.1"/>
    <property type="molecule type" value="Genomic_DNA"/>
</dbReference>
<dbReference type="GO" id="GO:1904680">
    <property type="term" value="F:peptide transmembrane transporter activity"/>
    <property type="evidence" value="ECO:0007669"/>
    <property type="project" value="TreeGrafter"/>
</dbReference>
<dbReference type="Gene3D" id="3.90.76.10">
    <property type="entry name" value="Dipeptide-binding Protein, Domain 1"/>
    <property type="match status" value="1"/>
</dbReference>
<protein>
    <recommendedName>
        <fullName evidence="2">Solute-binding protein family 5 domain-containing protein</fullName>
    </recommendedName>
</protein>
<gene>
    <name evidence="3" type="ORF">E6H02_05030</name>
</gene>
<evidence type="ECO:0000313" key="4">
    <source>
        <dbReference type="Proteomes" id="UP000320393"/>
    </source>
</evidence>
<dbReference type="Gene3D" id="3.40.190.10">
    <property type="entry name" value="Periplasmic binding protein-like II"/>
    <property type="match status" value="1"/>
</dbReference>
<dbReference type="Gene3D" id="3.10.105.10">
    <property type="entry name" value="Dipeptide-binding Protein, Domain 3"/>
    <property type="match status" value="1"/>
</dbReference>
<evidence type="ECO:0000256" key="1">
    <source>
        <dbReference type="ARBA" id="ARBA00022729"/>
    </source>
</evidence>
<dbReference type="SUPFAM" id="SSF53850">
    <property type="entry name" value="Periplasmic binding protein-like II"/>
    <property type="match status" value="1"/>
</dbReference>
<dbReference type="Pfam" id="PF00496">
    <property type="entry name" value="SBP_bac_5"/>
    <property type="match status" value="1"/>
</dbReference>
<accession>A0A537LZP6</accession>
<keyword evidence="1" id="KW-0732">Signal</keyword>
<dbReference type="InterPro" id="IPR030678">
    <property type="entry name" value="Peptide/Ni-bd"/>
</dbReference>
<reference evidence="3 4" key="1">
    <citation type="journal article" date="2019" name="Nat. Microbiol.">
        <title>Mediterranean grassland soil C-N compound turnover is dependent on rainfall and depth, and is mediated by genomically divergent microorganisms.</title>
        <authorList>
            <person name="Diamond S."/>
            <person name="Andeer P.F."/>
            <person name="Li Z."/>
            <person name="Crits-Christoph A."/>
            <person name="Burstein D."/>
            <person name="Anantharaman K."/>
            <person name="Lane K.R."/>
            <person name="Thomas B.C."/>
            <person name="Pan C."/>
            <person name="Northen T.R."/>
            <person name="Banfield J.F."/>
        </authorList>
    </citation>
    <scope>NUCLEOTIDE SEQUENCE [LARGE SCALE GENOMIC DNA]</scope>
    <source>
        <strain evidence="3">NP_5</strain>
    </source>
</reference>
<dbReference type="PIRSF" id="PIRSF002741">
    <property type="entry name" value="MppA"/>
    <property type="match status" value="1"/>
</dbReference>
<organism evidence="3 4">
    <name type="scientific">Candidatus Segetimicrobium genomatis</name>
    <dbReference type="NCBI Taxonomy" id="2569760"/>
    <lineage>
        <taxon>Bacteria</taxon>
        <taxon>Bacillati</taxon>
        <taxon>Candidatus Sysuimicrobiota</taxon>
        <taxon>Candidatus Sysuimicrobiia</taxon>
        <taxon>Candidatus Sysuimicrobiales</taxon>
        <taxon>Candidatus Segetimicrobiaceae</taxon>
        <taxon>Candidatus Segetimicrobium</taxon>
    </lineage>
</organism>
<dbReference type="PANTHER" id="PTHR30290:SF38">
    <property type="entry name" value="D,D-DIPEPTIDE-BINDING PERIPLASMIC PROTEIN DDPA-RELATED"/>
    <property type="match status" value="1"/>
</dbReference>
<dbReference type="GO" id="GO:0015833">
    <property type="term" value="P:peptide transport"/>
    <property type="evidence" value="ECO:0007669"/>
    <property type="project" value="TreeGrafter"/>
</dbReference>
<evidence type="ECO:0000313" key="3">
    <source>
        <dbReference type="EMBL" id="TMJ13479.1"/>
    </source>
</evidence>
<name>A0A537LZP6_9BACT</name>
<evidence type="ECO:0000259" key="2">
    <source>
        <dbReference type="Pfam" id="PF00496"/>
    </source>
</evidence>
<dbReference type="GO" id="GO:0042597">
    <property type="term" value="C:periplasmic space"/>
    <property type="evidence" value="ECO:0007669"/>
    <property type="project" value="UniProtKB-ARBA"/>
</dbReference>
<comment type="caution">
    <text evidence="3">The sequence shown here is derived from an EMBL/GenBank/DDBJ whole genome shotgun (WGS) entry which is preliminary data.</text>
</comment>
<feature type="domain" description="Solute-binding protein family 5" evidence="2">
    <location>
        <begin position="83"/>
        <end position="424"/>
    </location>
</feature>
<dbReference type="InterPro" id="IPR039424">
    <property type="entry name" value="SBP_5"/>
</dbReference>
<dbReference type="AlphaFoldDB" id="A0A537LZP6"/>
<dbReference type="Proteomes" id="UP000320393">
    <property type="component" value="Unassembled WGS sequence"/>
</dbReference>
<dbReference type="PANTHER" id="PTHR30290">
    <property type="entry name" value="PERIPLASMIC BINDING COMPONENT OF ABC TRANSPORTER"/>
    <property type="match status" value="1"/>
</dbReference>
<sequence>MGGDAMARVNRRPFLALIPAVLLAGGLLPPPTLAQGPARGGTLTVGVQSDLKTLDPHKSALTITYVSLSPIYQTLVDLGPNLELRPLLATSWRVGPDNLTWTFTLRRGVLFHNGRELTSRDVRFSIERILNPKTGARGRGDLNAQFKLKSPFGVFPTKLATTYQAILPADAVDPVTNELHKPIGTGPFEFVEWKTDDHLALRRFDRYWEQGKPYLDAVVVKPIPDETVRLTALQTGDVGLILDVPQARIQDLFAHPSPEYVIRLVRGGAGQGVVILNTRHRPFDNLKVRQAAAYALNKRELTEALYRGWGHPVNQNFAPSSPWYLKVKDRPMDLARSKQLLSEAGMPGGFKTTATVGNGYGLPAVAQVYQAELRRVGIDVTLQVFDIPTWAKRIDSGDFDMENTGFFAKVDPDDGYYRYLHSNGGVWQLSGFLSHAELDRLLDEGRAESDVEKRKAIYTRVVEIVQDQASMVIFGSGDTAVGWRATVHGFVPQTIGALSYPGGGMQETWLSK</sequence>
<dbReference type="GO" id="GO:0043190">
    <property type="term" value="C:ATP-binding cassette (ABC) transporter complex"/>
    <property type="evidence" value="ECO:0007669"/>
    <property type="project" value="InterPro"/>
</dbReference>
<dbReference type="InterPro" id="IPR000914">
    <property type="entry name" value="SBP_5_dom"/>
</dbReference>
<proteinExistence type="predicted"/>